<dbReference type="AlphaFoldDB" id="A0AA37IKI6"/>
<keyword evidence="3" id="KW-0804">Transcription</keyword>
<dbReference type="GO" id="GO:0003677">
    <property type="term" value="F:DNA binding"/>
    <property type="evidence" value="ECO:0007669"/>
    <property type="project" value="UniProtKB-KW"/>
</dbReference>
<feature type="domain" description="HTH luxR-type" evidence="4">
    <location>
        <begin position="117"/>
        <end position="179"/>
    </location>
</feature>
<keyword evidence="1" id="KW-0805">Transcription regulation</keyword>
<evidence type="ECO:0000256" key="2">
    <source>
        <dbReference type="ARBA" id="ARBA00023125"/>
    </source>
</evidence>
<evidence type="ECO:0000313" key="5">
    <source>
        <dbReference type="EMBL" id="GJH30399.1"/>
    </source>
</evidence>
<gene>
    <name evidence="5" type="ORF">CBA19CS42_37805</name>
</gene>
<dbReference type="InterPro" id="IPR000792">
    <property type="entry name" value="Tscrpt_reg_LuxR_C"/>
</dbReference>
<evidence type="ECO:0000259" key="4">
    <source>
        <dbReference type="PROSITE" id="PS50043"/>
    </source>
</evidence>
<dbReference type="RefSeq" id="WP_238218045.1">
    <property type="nucleotide sequence ID" value="NZ_BPUS01000036.1"/>
</dbReference>
<sequence length="179" mass="20072">MTTPASDTSNSALFLTDRSGRIFMSDAHTSRLLALANDQPFPPGDACLPEWLAPILDEAKLRNQTKPDLAAQVERINASGRFLFRAYRLQRVRENGRSGMFAISIEHEAPIDAILDAAAARNGLTERQRRVCIEMLNGASYAQIGRALDIKESTVVDHVRRIYEKLDVHSRDELKRKLV</sequence>
<dbReference type="InterPro" id="IPR036388">
    <property type="entry name" value="WH-like_DNA-bd_sf"/>
</dbReference>
<dbReference type="PANTHER" id="PTHR44688">
    <property type="entry name" value="DNA-BINDING TRANSCRIPTIONAL ACTIVATOR DEVR_DOSR"/>
    <property type="match status" value="1"/>
</dbReference>
<protein>
    <recommendedName>
        <fullName evidence="4">HTH luxR-type domain-containing protein</fullName>
    </recommendedName>
</protein>
<dbReference type="PROSITE" id="PS00622">
    <property type="entry name" value="HTH_LUXR_1"/>
    <property type="match status" value="1"/>
</dbReference>
<dbReference type="EMBL" id="BPUS01000036">
    <property type="protein sequence ID" value="GJH30399.1"/>
    <property type="molecule type" value="Genomic_DNA"/>
</dbReference>
<dbReference type="CDD" id="cd06170">
    <property type="entry name" value="LuxR_C_like"/>
    <property type="match status" value="1"/>
</dbReference>
<dbReference type="PANTHER" id="PTHR44688:SF16">
    <property type="entry name" value="DNA-BINDING TRANSCRIPTIONAL ACTIVATOR DEVR_DOSR"/>
    <property type="match status" value="1"/>
</dbReference>
<dbReference type="SUPFAM" id="SSF46894">
    <property type="entry name" value="C-terminal effector domain of the bipartite response regulators"/>
    <property type="match status" value="1"/>
</dbReference>
<accession>A0AA37IKI6</accession>
<dbReference type="SMART" id="SM00421">
    <property type="entry name" value="HTH_LUXR"/>
    <property type="match status" value="1"/>
</dbReference>
<dbReference type="PRINTS" id="PR00038">
    <property type="entry name" value="HTHLUXR"/>
</dbReference>
<evidence type="ECO:0000313" key="6">
    <source>
        <dbReference type="Proteomes" id="UP001055111"/>
    </source>
</evidence>
<dbReference type="Pfam" id="PF00196">
    <property type="entry name" value="GerE"/>
    <property type="match status" value="1"/>
</dbReference>
<organism evidence="5 6">
    <name type="scientific">Caballeronia novacaledonica</name>
    <dbReference type="NCBI Taxonomy" id="1544861"/>
    <lineage>
        <taxon>Bacteria</taxon>
        <taxon>Pseudomonadati</taxon>
        <taxon>Pseudomonadota</taxon>
        <taxon>Betaproteobacteria</taxon>
        <taxon>Burkholderiales</taxon>
        <taxon>Burkholderiaceae</taxon>
        <taxon>Caballeronia</taxon>
    </lineage>
</organism>
<evidence type="ECO:0000256" key="3">
    <source>
        <dbReference type="ARBA" id="ARBA00023163"/>
    </source>
</evidence>
<dbReference type="Proteomes" id="UP001055111">
    <property type="component" value="Unassembled WGS sequence"/>
</dbReference>
<name>A0AA37IKI6_9BURK</name>
<keyword evidence="2" id="KW-0238">DNA-binding</keyword>
<dbReference type="Gene3D" id="1.10.10.10">
    <property type="entry name" value="Winged helix-like DNA-binding domain superfamily/Winged helix DNA-binding domain"/>
    <property type="match status" value="1"/>
</dbReference>
<dbReference type="GO" id="GO:0006355">
    <property type="term" value="P:regulation of DNA-templated transcription"/>
    <property type="evidence" value="ECO:0007669"/>
    <property type="project" value="InterPro"/>
</dbReference>
<proteinExistence type="predicted"/>
<comment type="caution">
    <text evidence="5">The sequence shown here is derived from an EMBL/GenBank/DDBJ whole genome shotgun (WGS) entry which is preliminary data.</text>
</comment>
<reference evidence="5" key="1">
    <citation type="submission" date="2022-09" db="EMBL/GenBank/DDBJ databases">
        <title>Isolation and characterization of 3-chlorobenzoate degrading bacteria from soils in Shizuoka.</title>
        <authorList>
            <person name="Ifat A."/>
            <person name="Ogawa N."/>
            <person name="Kimbara K."/>
            <person name="Moriuchi R."/>
            <person name="Dohra H."/>
            <person name="Shintani M."/>
        </authorList>
    </citation>
    <scope>NUCLEOTIDE SEQUENCE</scope>
    <source>
        <strain evidence="5">19CS4-2</strain>
    </source>
</reference>
<dbReference type="PROSITE" id="PS50043">
    <property type="entry name" value="HTH_LUXR_2"/>
    <property type="match status" value="1"/>
</dbReference>
<dbReference type="InterPro" id="IPR016032">
    <property type="entry name" value="Sig_transdc_resp-reg_C-effctor"/>
</dbReference>
<evidence type="ECO:0000256" key="1">
    <source>
        <dbReference type="ARBA" id="ARBA00023015"/>
    </source>
</evidence>